<evidence type="ECO:0000256" key="2">
    <source>
        <dbReference type="ARBA" id="ARBA00022679"/>
    </source>
</evidence>
<dbReference type="GO" id="GO:0032259">
    <property type="term" value="P:methylation"/>
    <property type="evidence" value="ECO:0007669"/>
    <property type="project" value="UniProtKB-KW"/>
</dbReference>
<dbReference type="Gene3D" id="3.40.50.150">
    <property type="entry name" value="Vaccinia Virus protein VP39"/>
    <property type="match status" value="1"/>
</dbReference>
<dbReference type="GO" id="GO:0008168">
    <property type="term" value="F:methyltransferase activity"/>
    <property type="evidence" value="ECO:0007669"/>
    <property type="project" value="UniProtKB-KW"/>
</dbReference>
<dbReference type="PANTHER" id="PTHR43042">
    <property type="entry name" value="SAM-DEPENDENT METHYLTRANSFERASE"/>
    <property type="match status" value="1"/>
</dbReference>
<dbReference type="InterPro" id="IPR015947">
    <property type="entry name" value="PUA-like_sf"/>
</dbReference>
<dbReference type="KEGG" id="svf:NCTC3166_01214"/>
<dbReference type="AlphaFoldDB" id="A0A447Z526"/>
<sequence length="387" mass="44028">MRKLTINRQVEKKIHKGYKILEKIDFGQLPFDNEVVELVTASGHFLGTAYLSEQNKGLGWVISTKKITLDRAYFSHLFTEAKSKRQSYYQSELDTAFRIFNQEGDGFGGLTIDLYEDYAVFSIYNAFVYQIRELIVAAFQEVFPEVLGGYEKIRFKDPGYESAHLFGQEAPETFGVLENGVRYQVFLNDGLMTGIFLDQHDVRASLVDGLAAGKSLLNMFSYTAAFSVAAAMGGAVETTSVDLAKRSRELSQAHFVANGLELDQHRFIVMDVFDYYKYAKRHALTYDVIVLDPPSFARNKKRTFSVAKDYHKLIEQSLEILNPKGILIASTNAANVSRDKFKKEIEKGFKGQKHRYISEVGLPADFRYNEKEESSNYLKVFTIKVDQ</sequence>
<evidence type="ECO:0000313" key="7">
    <source>
        <dbReference type="Proteomes" id="UP000270025"/>
    </source>
</evidence>
<reference evidence="6 7" key="1">
    <citation type="submission" date="2018-12" db="EMBL/GenBank/DDBJ databases">
        <authorList>
            <consortium name="Pathogen Informatics"/>
        </authorList>
    </citation>
    <scope>NUCLEOTIDE SEQUENCE [LARGE SCALE GENOMIC DNA]</scope>
    <source>
        <strain evidence="6 7">NCTC3166</strain>
    </source>
</reference>
<dbReference type="InterPro" id="IPR019614">
    <property type="entry name" value="SAM-dep_methyl-trfase"/>
</dbReference>
<gene>
    <name evidence="6" type="primary">rlmI</name>
    <name evidence="6" type="ORF">NCTC3166_01214</name>
</gene>
<keyword evidence="3" id="KW-0949">S-adenosyl-L-methionine</keyword>
<dbReference type="CDD" id="cd02440">
    <property type="entry name" value="AdoMet_MTases"/>
    <property type="match status" value="1"/>
</dbReference>
<dbReference type="Gene3D" id="3.30.750.80">
    <property type="entry name" value="RNA methyltransferase domain (HRMD) like"/>
    <property type="match status" value="1"/>
</dbReference>
<dbReference type="InterPro" id="IPR041532">
    <property type="entry name" value="RlmI-like_PUA"/>
</dbReference>
<accession>A0A447Z526</accession>
<keyword evidence="2 6" id="KW-0808">Transferase</keyword>
<dbReference type="SUPFAM" id="SSF53335">
    <property type="entry name" value="S-adenosyl-L-methionine-dependent methyltransferases"/>
    <property type="match status" value="1"/>
</dbReference>
<protein>
    <submittedName>
        <fullName evidence="6">Methyltransferase</fullName>
        <ecNumber evidence="6">2.1.1.191</ecNumber>
    </submittedName>
</protein>
<evidence type="ECO:0000313" key="6">
    <source>
        <dbReference type="EMBL" id="VED67392.1"/>
    </source>
</evidence>
<feature type="domain" description="S-adenosylmethionine-dependent methyltransferase" evidence="4">
    <location>
        <begin position="166"/>
        <end position="345"/>
    </location>
</feature>
<name>A0A447Z526_9STRE</name>
<dbReference type="EC" id="2.1.1.191" evidence="6"/>
<dbReference type="EMBL" id="LR134266">
    <property type="protein sequence ID" value="VED67392.1"/>
    <property type="molecule type" value="Genomic_DNA"/>
</dbReference>
<dbReference type="Proteomes" id="UP000270025">
    <property type="component" value="Chromosome"/>
</dbReference>
<evidence type="ECO:0000256" key="1">
    <source>
        <dbReference type="ARBA" id="ARBA00022603"/>
    </source>
</evidence>
<evidence type="ECO:0000259" key="4">
    <source>
        <dbReference type="Pfam" id="PF10672"/>
    </source>
</evidence>
<dbReference type="Pfam" id="PF17785">
    <property type="entry name" value="PUA_3"/>
    <property type="match status" value="1"/>
</dbReference>
<organism evidence="6 7">
    <name type="scientific">Streptococcus viridans</name>
    <dbReference type="NCBI Taxonomy" id="78535"/>
    <lineage>
        <taxon>Bacteria</taxon>
        <taxon>Bacillati</taxon>
        <taxon>Bacillota</taxon>
        <taxon>Bacilli</taxon>
        <taxon>Lactobacillales</taxon>
        <taxon>Streptococcaceae</taxon>
        <taxon>Streptococcus</taxon>
    </lineage>
</organism>
<dbReference type="Pfam" id="PF10672">
    <property type="entry name" value="Methyltrans_SAM"/>
    <property type="match status" value="1"/>
</dbReference>
<keyword evidence="7" id="KW-1185">Reference proteome</keyword>
<feature type="domain" description="RlmI-like PUA" evidence="5">
    <location>
        <begin position="4"/>
        <end position="63"/>
    </location>
</feature>
<dbReference type="GO" id="GO:0003723">
    <property type="term" value="F:RNA binding"/>
    <property type="evidence" value="ECO:0007669"/>
    <property type="project" value="InterPro"/>
</dbReference>
<dbReference type="RefSeq" id="WP_126404400.1">
    <property type="nucleotide sequence ID" value="NZ_LR134266.1"/>
</dbReference>
<dbReference type="InterPro" id="IPR036974">
    <property type="entry name" value="PUA_sf"/>
</dbReference>
<evidence type="ECO:0000259" key="5">
    <source>
        <dbReference type="Pfam" id="PF17785"/>
    </source>
</evidence>
<dbReference type="CDD" id="cd11572">
    <property type="entry name" value="RlmI_M_like"/>
    <property type="match status" value="1"/>
</dbReference>
<evidence type="ECO:0000256" key="3">
    <source>
        <dbReference type="ARBA" id="ARBA00022691"/>
    </source>
</evidence>
<keyword evidence="1 6" id="KW-0489">Methyltransferase</keyword>
<dbReference type="Gene3D" id="2.30.130.10">
    <property type="entry name" value="PUA domain"/>
    <property type="match status" value="1"/>
</dbReference>
<proteinExistence type="predicted"/>
<dbReference type="SUPFAM" id="SSF88697">
    <property type="entry name" value="PUA domain-like"/>
    <property type="match status" value="1"/>
</dbReference>
<dbReference type="PANTHER" id="PTHR43042:SF3">
    <property type="entry name" value="RIBOSOMAL RNA LARGE SUBUNIT METHYLTRANSFERASE YWBD-RELATED"/>
    <property type="match status" value="1"/>
</dbReference>
<dbReference type="InterPro" id="IPR029063">
    <property type="entry name" value="SAM-dependent_MTases_sf"/>
</dbReference>